<feature type="chain" id="PRO_5013210955" evidence="7">
    <location>
        <begin position="27"/>
        <end position="265"/>
    </location>
</feature>
<comment type="subunit">
    <text evidence="5">The complex is composed of two ATP-binding proteins (ModC), two transmembrane proteins (ModB) and a solute-binding protein (ModA).</text>
</comment>
<feature type="binding site" evidence="6">
    <location>
        <position position="196"/>
    </location>
    <ligand>
        <name>molybdate</name>
        <dbReference type="ChEBI" id="CHEBI:36264"/>
    </ligand>
</feature>
<dbReference type="NCBIfam" id="TIGR01256">
    <property type="entry name" value="modA"/>
    <property type="match status" value="1"/>
</dbReference>
<dbReference type="PANTHER" id="PTHR30632:SF17">
    <property type="entry name" value="MOLYBDATE-BINDING PROTEIN MODA"/>
    <property type="match status" value="1"/>
</dbReference>
<dbReference type="OrthoDB" id="9785015at2"/>
<keyword evidence="4 7" id="KW-0732">Signal</keyword>
<evidence type="ECO:0000256" key="6">
    <source>
        <dbReference type="PIRSR" id="PIRSR004846-1"/>
    </source>
</evidence>
<dbReference type="InterPro" id="IPR005950">
    <property type="entry name" value="ModA"/>
</dbReference>
<evidence type="ECO:0000313" key="9">
    <source>
        <dbReference type="Proteomes" id="UP000197065"/>
    </source>
</evidence>
<protein>
    <submittedName>
        <fullName evidence="8">Molybdate transport system substrate-binding protein</fullName>
    </submittedName>
</protein>
<evidence type="ECO:0000313" key="8">
    <source>
        <dbReference type="EMBL" id="SNB78289.1"/>
    </source>
</evidence>
<name>A0A212RZR2_9PROT</name>
<dbReference type="SUPFAM" id="SSF53850">
    <property type="entry name" value="Periplasmic binding protein-like II"/>
    <property type="match status" value="1"/>
</dbReference>
<proteinExistence type="inferred from homology"/>
<dbReference type="CDD" id="cd13536">
    <property type="entry name" value="PBP2_EcModA"/>
    <property type="match status" value="1"/>
</dbReference>
<dbReference type="GO" id="GO:0030973">
    <property type="term" value="F:molybdate ion binding"/>
    <property type="evidence" value="ECO:0007669"/>
    <property type="project" value="TreeGrafter"/>
</dbReference>
<dbReference type="InterPro" id="IPR050682">
    <property type="entry name" value="ModA/WtpA"/>
</dbReference>
<gene>
    <name evidence="8" type="ORF">SAMN07250955_11833</name>
</gene>
<dbReference type="GO" id="GO:0046872">
    <property type="term" value="F:metal ion binding"/>
    <property type="evidence" value="ECO:0007669"/>
    <property type="project" value="UniProtKB-KW"/>
</dbReference>
<feature type="signal peptide" evidence="7">
    <location>
        <begin position="1"/>
        <end position="26"/>
    </location>
</feature>
<sequence length="265" mass="28102">MRRFGILKAALLAALILAWPQARLMAAEGTLTAFGAASLKNAMDEIDQAYATKTKVQVKASYAGSSALAKQIEQGAPVDVFISADQDWMNYLADRSLIEKETRTDLLANRIVLVAAKDFKTDKVEIGPGFDPSPLLAGGRLAMGQVDSVPCGKYGKAALEKLGAWPKVKDHLAQSESVRAALALVARGEAPLGIVYATDATAEPGVKIIGTFPLDSHPPIIYPAAILKDAANESGARDYLTFLRSPAAKAAFERQGFTVLDGTSN</sequence>
<evidence type="ECO:0000256" key="4">
    <source>
        <dbReference type="ARBA" id="ARBA00022729"/>
    </source>
</evidence>
<evidence type="ECO:0000256" key="2">
    <source>
        <dbReference type="ARBA" id="ARBA00022505"/>
    </source>
</evidence>
<dbReference type="Proteomes" id="UP000197065">
    <property type="component" value="Unassembled WGS sequence"/>
</dbReference>
<comment type="similarity">
    <text evidence="1">Belongs to the bacterial solute-binding protein ModA family.</text>
</comment>
<dbReference type="Gene3D" id="3.40.190.10">
    <property type="entry name" value="Periplasmic binding protein-like II"/>
    <property type="match status" value="2"/>
</dbReference>
<keyword evidence="9" id="KW-1185">Reference proteome</keyword>
<feature type="binding site" evidence="6">
    <location>
        <position position="38"/>
    </location>
    <ligand>
        <name>molybdate</name>
        <dbReference type="ChEBI" id="CHEBI:36264"/>
    </ligand>
</feature>
<organism evidence="8 9">
    <name type="scientific">Arboricoccus pini</name>
    <dbReference type="NCBI Taxonomy" id="1963835"/>
    <lineage>
        <taxon>Bacteria</taxon>
        <taxon>Pseudomonadati</taxon>
        <taxon>Pseudomonadota</taxon>
        <taxon>Alphaproteobacteria</taxon>
        <taxon>Geminicoccales</taxon>
        <taxon>Geminicoccaceae</taxon>
        <taxon>Arboricoccus</taxon>
    </lineage>
</organism>
<keyword evidence="2 6" id="KW-0500">Molybdenum</keyword>
<dbReference type="PIRSF" id="PIRSF004846">
    <property type="entry name" value="ModA"/>
    <property type="match status" value="1"/>
</dbReference>
<dbReference type="NCBIfam" id="NF007958">
    <property type="entry name" value="PRK10677.1"/>
    <property type="match status" value="1"/>
</dbReference>
<dbReference type="GO" id="GO:1901359">
    <property type="term" value="F:tungstate binding"/>
    <property type="evidence" value="ECO:0007669"/>
    <property type="project" value="UniProtKB-ARBA"/>
</dbReference>
<keyword evidence="3 6" id="KW-0479">Metal-binding</keyword>
<evidence type="ECO:0000256" key="5">
    <source>
        <dbReference type="ARBA" id="ARBA00062515"/>
    </source>
</evidence>
<accession>A0A212RZR2</accession>
<feature type="binding site" evidence="6">
    <location>
        <position position="65"/>
    </location>
    <ligand>
        <name>molybdate</name>
        <dbReference type="ChEBI" id="CHEBI:36264"/>
    </ligand>
</feature>
<evidence type="ECO:0000256" key="1">
    <source>
        <dbReference type="ARBA" id="ARBA00009175"/>
    </source>
</evidence>
<feature type="binding site" evidence="6">
    <location>
        <position position="178"/>
    </location>
    <ligand>
        <name>molybdate</name>
        <dbReference type="ChEBI" id="CHEBI:36264"/>
    </ligand>
</feature>
<dbReference type="Pfam" id="PF13531">
    <property type="entry name" value="SBP_bac_11"/>
    <property type="match status" value="1"/>
</dbReference>
<reference evidence="8 9" key="1">
    <citation type="submission" date="2017-06" db="EMBL/GenBank/DDBJ databases">
        <authorList>
            <person name="Kim H.J."/>
            <person name="Triplett B.A."/>
        </authorList>
    </citation>
    <scope>NUCLEOTIDE SEQUENCE [LARGE SCALE GENOMIC DNA]</scope>
    <source>
        <strain evidence="8 9">B29T1</strain>
    </source>
</reference>
<dbReference type="AlphaFoldDB" id="A0A212RZR2"/>
<dbReference type="FunFam" id="3.40.190.10:FF:000035">
    <property type="entry name" value="Molybdate ABC transporter substrate-binding protein"/>
    <property type="match status" value="1"/>
</dbReference>
<evidence type="ECO:0000256" key="7">
    <source>
        <dbReference type="SAM" id="SignalP"/>
    </source>
</evidence>
<dbReference type="GO" id="GO:0015689">
    <property type="term" value="P:molybdate ion transport"/>
    <property type="evidence" value="ECO:0007669"/>
    <property type="project" value="InterPro"/>
</dbReference>
<dbReference type="EMBL" id="FYEH01000018">
    <property type="protein sequence ID" value="SNB78289.1"/>
    <property type="molecule type" value="Genomic_DNA"/>
</dbReference>
<dbReference type="GO" id="GO:0030288">
    <property type="term" value="C:outer membrane-bounded periplasmic space"/>
    <property type="evidence" value="ECO:0007669"/>
    <property type="project" value="TreeGrafter"/>
</dbReference>
<dbReference type="PANTHER" id="PTHR30632">
    <property type="entry name" value="MOLYBDATE-BINDING PERIPLASMIC PROTEIN"/>
    <property type="match status" value="1"/>
</dbReference>
<evidence type="ECO:0000256" key="3">
    <source>
        <dbReference type="ARBA" id="ARBA00022723"/>
    </source>
</evidence>